<feature type="domain" description="EamA" evidence="7">
    <location>
        <begin position="18"/>
        <end position="150"/>
    </location>
</feature>
<dbReference type="eggNOG" id="COG0697">
    <property type="taxonomic scope" value="Bacteria"/>
</dbReference>
<evidence type="ECO:0000313" key="9">
    <source>
        <dbReference type="Proteomes" id="UP000000270"/>
    </source>
</evidence>
<dbReference type="AlphaFoldDB" id="A8HUW3"/>
<dbReference type="InterPro" id="IPR000620">
    <property type="entry name" value="EamA_dom"/>
</dbReference>
<organism evidence="8 9">
    <name type="scientific">Azorhizobium caulinodans (strain ATCC 43989 / DSM 5975 / JCM 20966 / LMG 6465 / NBRC 14845 / NCIMB 13405 / ORS 571)</name>
    <dbReference type="NCBI Taxonomy" id="438753"/>
    <lineage>
        <taxon>Bacteria</taxon>
        <taxon>Pseudomonadati</taxon>
        <taxon>Pseudomonadota</taxon>
        <taxon>Alphaproteobacteria</taxon>
        <taxon>Hyphomicrobiales</taxon>
        <taxon>Xanthobacteraceae</taxon>
        <taxon>Azorhizobium</taxon>
    </lineage>
</organism>
<feature type="transmembrane region" description="Helical" evidence="6">
    <location>
        <begin position="283"/>
        <end position="302"/>
    </location>
</feature>
<evidence type="ECO:0000256" key="5">
    <source>
        <dbReference type="ARBA" id="ARBA00023136"/>
    </source>
</evidence>
<protein>
    <submittedName>
        <fullName evidence="8">Drug/metabolite transporter (DMT) permease superfamily protein</fullName>
    </submittedName>
</protein>
<evidence type="ECO:0000256" key="4">
    <source>
        <dbReference type="ARBA" id="ARBA00022989"/>
    </source>
</evidence>
<dbReference type="InterPro" id="IPR037185">
    <property type="entry name" value="EmrE-like"/>
</dbReference>
<feature type="domain" description="EamA" evidence="7">
    <location>
        <begin position="165"/>
        <end position="298"/>
    </location>
</feature>
<keyword evidence="2" id="KW-1003">Cell membrane</keyword>
<evidence type="ECO:0000256" key="3">
    <source>
        <dbReference type="ARBA" id="ARBA00022692"/>
    </source>
</evidence>
<feature type="transmembrane region" description="Helical" evidence="6">
    <location>
        <begin position="168"/>
        <end position="186"/>
    </location>
</feature>
<dbReference type="HOGENOM" id="CLU_033863_4_4_5"/>
<feature type="transmembrane region" description="Helical" evidence="6">
    <location>
        <begin position="37"/>
        <end position="60"/>
    </location>
</feature>
<reference evidence="9" key="2">
    <citation type="submission" date="2007-04" db="EMBL/GenBank/DDBJ databases">
        <title>Complete genome sequence of the nitrogen-fixing bacterium Azorhizobium caulinodans ORS571.</title>
        <authorList>
            <person name="Lee K.B."/>
            <person name="Backer P.D."/>
            <person name="Aono T."/>
            <person name="Liu C.T."/>
            <person name="Suzuki S."/>
            <person name="Suzuki T."/>
            <person name="Kaneko T."/>
            <person name="Yamada M."/>
            <person name="Tabata S."/>
            <person name="Kupfer D.M."/>
            <person name="Najar F.Z."/>
            <person name="Wiley G.B."/>
            <person name="Roe B."/>
            <person name="Binnewies T."/>
            <person name="Ussery D."/>
            <person name="Vereecke D."/>
            <person name="Gevers D."/>
            <person name="Holsters M."/>
            <person name="Oyaizu H."/>
        </authorList>
    </citation>
    <scope>NUCLEOTIDE SEQUENCE [LARGE SCALE GENOMIC DNA]</scope>
    <source>
        <strain evidence="9">ATCC 43989 / DSM 5975 / JCM 20966 / LMG 6465 / NBRC 14845 / NCIMB 13405 / ORS 571</strain>
    </source>
</reference>
<keyword evidence="3 6" id="KW-0812">Transmembrane</keyword>
<dbReference type="PANTHER" id="PTHR42920">
    <property type="entry name" value="OS03G0707200 PROTEIN-RELATED"/>
    <property type="match status" value="1"/>
</dbReference>
<name>A8HUW3_AZOC5</name>
<keyword evidence="5 6" id="KW-0472">Membrane</keyword>
<feature type="transmembrane region" description="Helical" evidence="6">
    <location>
        <begin position="225"/>
        <end position="246"/>
    </location>
</feature>
<evidence type="ECO:0000256" key="6">
    <source>
        <dbReference type="SAM" id="Phobius"/>
    </source>
</evidence>
<feature type="transmembrane region" description="Helical" evidence="6">
    <location>
        <begin position="12"/>
        <end position="31"/>
    </location>
</feature>
<dbReference type="Pfam" id="PF00892">
    <property type="entry name" value="EamA"/>
    <property type="match status" value="2"/>
</dbReference>
<reference evidence="8 9" key="6">
    <citation type="journal article" date="2011" name="Appl. Environ. Microbiol.">
        <title>Involvement of the azorhizobial chromosome partition gene (parA) in the onset of bacteroid differentiation during Sesbania rostrata stem nodule development.</title>
        <authorList>
            <person name="Liu CT."/>
            <person name="Lee KB."/>
            <person name="Wang YS."/>
            <person name="Peng MH."/>
            <person name="Lee KT."/>
            <person name="Suzuki S."/>
            <person name="Suzuki T."/>
            <person name="Oyaizu H."/>
        </authorList>
    </citation>
    <scope>NUCLEOTIDE SEQUENCE [LARGE SCALE GENOMIC DNA]</scope>
    <source>
        <strain evidence="9">ATCC 43989 / DSM 5975 / JCM 20966 / LMG 6465 / NBRC 14845 / NCIMB 13405 / ORS 571</strain>
    </source>
</reference>
<dbReference type="InterPro" id="IPR051258">
    <property type="entry name" value="Diverse_Substrate_Transporter"/>
</dbReference>
<reference evidence="8 9" key="3">
    <citation type="journal article" date="2008" name="BMC Genomics">
        <title>The genome of the versatile nitrogen fixer Azorhizobium caulinodans ORS571.</title>
        <authorList>
            <person name="Lee KB."/>
            <person name="Backer P.D."/>
            <person name="Aono T."/>
            <person name="Liu CT."/>
            <person name="Suzuki S."/>
            <person name="Suzuki T."/>
            <person name="Kaneko T."/>
            <person name="Yamada M."/>
            <person name="Tabata S."/>
            <person name="Kupfer D.M."/>
            <person name="Najar F.Z."/>
            <person name="Wiley G.B."/>
            <person name="Roe B."/>
            <person name="Binnewies T.T."/>
            <person name="Ussery D.W."/>
            <person name="D'Haeze W."/>
            <person name="Herder J.D."/>
            <person name="Gevers D."/>
            <person name="Vereecke D."/>
            <person name="Holsters M."/>
            <person name="Oyaizu H."/>
        </authorList>
    </citation>
    <scope>NUCLEOTIDE SEQUENCE [LARGE SCALE GENOMIC DNA]</scope>
    <source>
        <strain evidence="9">ATCC 43989 / DSM 5975 / JCM 20966 / LMG 6465 / NBRC 14845 / NCIMB 13405 / ORS 571</strain>
    </source>
</reference>
<keyword evidence="9" id="KW-1185">Reference proteome</keyword>
<sequence length="308" mass="33256">MSVRAAQSPLAAIANAPYLLLSFTALLWAINMVIGRYMVGAVPPITTACVRWLLATLILLPFAWRQIVRDAPLLRRHFWRLVLLSSTGIASYNAMSYYGLQYTQALNGLLLQSISPLLVAVWSLLLFRDGLSLGQTVGVFISLAGVLIIISGGSIDTLLHLTLNAGDIWIMVALAIYAFYTAILRVRPPLGPLSFLAAIMAIGGVLLLPVMAWELTHGAELHFNRFTLGVFAYVSTAPSLLAYLAFNRGVQLVGANRAAPFFHLMPVFGTALAILFLGETFAWFHAAGYALVLTGILTATRAKGAKPA</sequence>
<reference evidence="8 9" key="4">
    <citation type="journal article" date="2009" name="Appl. Environ. Microbiol.">
        <title>Comparative genome-wide transcriptional profiling of Azorhizobium caulinodans ORS571 grown under free-living and symbiotic conditions.</title>
        <authorList>
            <person name="Tsukada S."/>
            <person name="Aono T."/>
            <person name="Akiba N."/>
            <person name="Lee KB."/>
            <person name="Liu CT."/>
            <person name="Toyazaki H."/>
            <person name="Oyaizu H."/>
        </authorList>
    </citation>
    <scope>NUCLEOTIDE SEQUENCE [LARGE SCALE GENOMIC DNA]</scope>
    <source>
        <strain evidence="9">ATCC 43989 / DSM 5975 / JCM 20966 / LMG 6465 / NBRC 14845 / NCIMB 13405 / ORS 571</strain>
    </source>
</reference>
<dbReference type="EMBL" id="AP009384">
    <property type="protein sequence ID" value="BAF86985.1"/>
    <property type="molecule type" value="Genomic_DNA"/>
</dbReference>
<feature type="transmembrane region" description="Helical" evidence="6">
    <location>
        <begin position="258"/>
        <end position="277"/>
    </location>
</feature>
<dbReference type="PANTHER" id="PTHR42920:SF11">
    <property type="entry name" value="INNER MEMBRANE PROTEIN YTFF"/>
    <property type="match status" value="1"/>
</dbReference>
<dbReference type="KEGG" id="azc:AZC_0987"/>
<evidence type="ECO:0000259" key="7">
    <source>
        <dbReference type="Pfam" id="PF00892"/>
    </source>
</evidence>
<keyword evidence="4 6" id="KW-1133">Transmembrane helix</keyword>
<feature type="transmembrane region" description="Helical" evidence="6">
    <location>
        <begin position="193"/>
        <end position="213"/>
    </location>
</feature>
<gene>
    <name evidence="8" type="ordered locus">AZC_0987</name>
</gene>
<feature type="transmembrane region" description="Helical" evidence="6">
    <location>
        <begin position="106"/>
        <end position="127"/>
    </location>
</feature>
<feature type="transmembrane region" description="Helical" evidence="6">
    <location>
        <begin position="139"/>
        <end position="162"/>
    </location>
</feature>
<accession>A8HUW3</accession>
<feature type="transmembrane region" description="Helical" evidence="6">
    <location>
        <begin position="81"/>
        <end position="100"/>
    </location>
</feature>
<reference evidence="8 9" key="5">
    <citation type="journal article" date="2010" name="Appl. Environ. Microbiol.">
        <title>phrR-like gene praR of Azorhizobium caulinodans ORS571 is essential for symbiosis with Sesbania rostrata and is involved in expression of reb genes.</title>
        <authorList>
            <person name="Akiba N."/>
            <person name="Aono T."/>
            <person name="Toyazaki H."/>
            <person name="Sato S."/>
            <person name="Oyaizu H."/>
        </authorList>
    </citation>
    <scope>NUCLEOTIDE SEQUENCE [LARGE SCALE GENOMIC DNA]</scope>
    <source>
        <strain evidence="9">ATCC 43989 / DSM 5975 / JCM 20966 / LMG 6465 / NBRC 14845 / NCIMB 13405 / ORS 571</strain>
    </source>
</reference>
<evidence type="ECO:0000313" key="8">
    <source>
        <dbReference type="EMBL" id="BAF86985.1"/>
    </source>
</evidence>
<dbReference type="GO" id="GO:0005886">
    <property type="term" value="C:plasma membrane"/>
    <property type="evidence" value="ECO:0007669"/>
    <property type="project" value="UniProtKB-SubCell"/>
</dbReference>
<evidence type="ECO:0000256" key="2">
    <source>
        <dbReference type="ARBA" id="ARBA00022475"/>
    </source>
</evidence>
<dbReference type="Proteomes" id="UP000000270">
    <property type="component" value="Chromosome"/>
</dbReference>
<evidence type="ECO:0000256" key="1">
    <source>
        <dbReference type="ARBA" id="ARBA00004651"/>
    </source>
</evidence>
<reference evidence="8 9" key="1">
    <citation type="journal article" date="2007" name="Appl. Environ. Microbiol.">
        <title>Rhizobial factors required for stem nodule maturation and maintenance in Sesbania rostrata-Azorhizobium caulinodans ORS571 symbiosis.</title>
        <authorList>
            <person name="Suzuki S."/>
            <person name="Aono T."/>
            <person name="Lee KB."/>
            <person name="Suzuki T."/>
            <person name="Liu CT."/>
            <person name="Miwa H."/>
            <person name="Wakao S."/>
            <person name="Iki T."/>
            <person name="Oyaizu H."/>
        </authorList>
    </citation>
    <scope>NUCLEOTIDE SEQUENCE [LARGE SCALE GENOMIC DNA]</scope>
    <source>
        <strain evidence="9">ATCC 43989 / DSM 5975 / JCM 20966 / LMG 6465 / NBRC 14845 / NCIMB 13405 / ORS 571</strain>
    </source>
</reference>
<proteinExistence type="predicted"/>
<comment type="subcellular location">
    <subcellularLocation>
        <location evidence="1">Cell membrane</location>
        <topology evidence="1">Multi-pass membrane protein</topology>
    </subcellularLocation>
</comment>
<dbReference type="STRING" id="438753.AZC_0987"/>
<dbReference type="RefSeq" id="WP_012169518.1">
    <property type="nucleotide sequence ID" value="NC_009937.1"/>
</dbReference>
<dbReference type="SUPFAM" id="SSF103481">
    <property type="entry name" value="Multidrug resistance efflux transporter EmrE"/>
    <property type="match status" value="2"/>
</dbReference>